<evidence type="ECO:0000313" key="3">
    <source>
        <dbReference type="Proteomes" id="UP000266841"/>
    </source>
</evidence>
<reference evidence="2 3" key="1">
    <citation type="journal article" date="2012" name="Genome Biol.">
        <title>Genome and low-iron response of an oceanic diatom adapted to chronic iron limitation.</title>
        <authorList>
            <person name="Lommer M."/>
            <person name="Specht M."/>
            <person name="Roy A.S."/>
            <person name="Kraemer L."/>
            <person name="Andreson R."/>
            <person name="Gutowska M.A."/>
            <person name="Wolf J."/>
            <person name="Bergner S.V."/>
            <person name="Schilhabel M.B."/>
            <person name="Klostermeier U.C."/>
            <person name="Beiko R.G."/>
            <person name="Rosenstiel P."/>
            <person name="Hippler M."/>
            <person name="Laroche J."/>
        </authorList>
    </citation>
    <scope>NUCLEOTIDE SEQUENCE [LARGE SCALE GENOMIC DNA]</scope>
    <source>
        <strain evidence="2 3">CCMP1005</strain>
    </source>
</reference>
<keyword evidence="3" id="KW-1185">Reference proteome</keyword>
<gene>
    <name evidence="2" type="ORF">THAOC_26156</name>
</gene>
<sequence>MGPERPRIGNLLIFFFSHNPNKEASPSSHPHSLSIPRQSKDKNTPGGPAAPSIPRDAHLHALHRPVLRRVPVDALSVQGLERLERRPVRQAVELLHLPVRELEVEHPAVLDHALPPHRLGDVDEAVLDAPPSEDLRRGLAVRPPDPGEGRVVHGLAAGWG</sequence>
<evidence type="ECO:0000313" key="2">
    <source>
        <dbReference type="EMBL" id="EJK54244.1"/>
    </source>
</evidence>
<evidence type="ECO:0000256" key="1">
    <source>
        <dbReference type="SAM" id="MobiDB-lite"/>
    </source>
</evidence>
<proteinExistence type="predicted"/>
<comment type="caution">
    <text evidence="2">The sequence shown here is derived from an EMBL/GenBank/DDBJ whole genome shotgun (WGS) entry which is preliminary data.</text>
</comment>
<protein>
    <submittedName>
        <fullName evidence="2">Uncharacterized protein</fullName>
    </submittedName>
</protein>
<dbReference type="AlphaFoldDB" id="K0RPM1"/>
<organism evidence="2 3">
    <name type="scientific">Thalassiosira oceanica</name>
    <name type="common">Marine diatom</name>
    <dbReference type="NCBI Taxonomy" id="159749"/>
    <lineage>
        <taxon>Eukaryota</taxon>
        <taxon>Sar</taxon>
        <taxon>Stramenopiles</taxon>
        <taxon>Ochrophyta</taxon>
        <taxon>Bacillariophyta</taxon>
        <taxon>Coscinodiscophyceae</taxon>
        <taxon>Thalassiosirophycidae</taxon>
        <taxon>Thalassiosirales</taxon>
        <taxon>Thalassiosiraceae</taxon>
        <taxon>Thalassiosira</taxon>
    </lineage>
</organism>
<dbReference type="EMBL" id="AGNL01036133">
    <property type="protein sequence ID" value="EJK54244.1"/>
    <property type="molecule type" value="Genomic_DNA"/>
</dbReference>
<feature type="compositionally biased region" description="Low complexity" evidence="1">
    <location>
        <begin position="25"/>
        <end position="34"/>
    </location>
</feature>
<accession>K0RPM1</accession>
<dbReference type="Proteomes" id="UP000266841">
    <property type="component" value="Unassembled WGS sequence"/>
</dbReference>
<feature type="region of interest" description="Disordered" evidence="1">
    <location>
        <begin position="19"/>
        <end position="57"/>
    </location>
</feature>
<name>K0RPM1_THAOC</name>